<protein>
    <submittedName>
        <fullName evidence="1">Uncharacterized protein</fullName>
    </submittedName>
</protein>
<reference evidence="1" key="1">
    <citation type="submission" date="2019-08" db="EMBL/GenBank/DDBJ databases">
        <authorList>
            <person name="Kucharzyk K."/>
            <person name="Murdoch R.W."/>
            <person name="Higgins S."/>
            <person name="Loffler F."/>
        </authorList>
    </citation>
    <scope>NUCLEOTIDE SEQUENCE</scope>
</reference>
<evidence type="ECO:0000313" key="1">
    <source>
        <dbReference type="EMBL" id="MPN04466.1"/>
    </source>
</evidence>
<name>A0A645ESQ7_9ZZZZ</name>
<dbReference type="InterPro" id="IPR025332">
    <property type="entry name" value="DUF4238"/>
</dbReference>
<dbReference type="Pfam" id="PF14022">
    <property type="entry name" value="DUF4238"/>
    <property type="match status" value="1"/>
</dbReference>
<sequence>MQLSCSMKDKLNERGITDEQLLNMGFDFNNLDPKELHLDSIVNGGDMREILSETLKKHILILVVNNTNKPFYTSDNPIVKIANIIDDYVSYSGFASKGIEIIFPLNSKYLLVFCEREYFKELEVFENKMLHSSDVEHINYYNSHEVTGSFRQIYSSEKNFDIITELKKKYPENFDINRIRIV</sequence>
<gene>
    <name evidence="1" type="ORF">SDC9_151704</name>
</gene>
<accession>A0A645ESQ7</accession>
<proteinExistence type="predicted"/>
<organism evidence="1">
    <name type="scientific">bioreactor metagenome</name>
    <dbReference type="NCBI Taxonomy" id="1076179"/>
    <lineage>
        <taxon>unclassified sequences</taxon>
        <taxon>metagenomes</taxon>
        <taxon>ecological metagenomes</taxon>
    </lineage>
</organism>
<dbReference type="EMBL" id="VSSQ01050374">
    <property type="protein sequence ID" value="MPN04466.1"/>
    <property type="molecule type" value="Genomic_DNA"/>
</dbReference>
<comment type="caution">
    <text evidence="1">The sequence shown here is derived from an EMBL/GenBank/DDBJ whole genome shotgun (WGS) entry which is preliminary data.</text>
</comment>
<dbReference type="AlphaFoldDB" id="A0A645ESQ7"/>